<organism evidence="1 2">
    <name type="scientific">Promicromonospora iranensis</name>
    <dbReference type="NCBI Taxonomy" id="1105144"/>
    <lineage>
        <taxon>Bacteria</taxon>
        <taxon>Bacillati</taxon>
        <taxon>Actinomycetota</taxon>
        <taxon>Actinomycetes</taxon>
        <taxon>Micrococcales</taxon>
        <taxon>Promicromonosporaceae</taxon>
        <taxon>Promicromonospora</taxon>
    </lineage>
</organism>
<reference evidence="1 2" key="1">
    <citation type="submission" date="2023-07" db="EMBL/GenBank/DDBJ databases">
        <title>Sequencing the genomes of 1000 actinobacteria strains.</title>
        <authorList>
            <person name="Klenk H.-P."/>
        </authorList>
    </citation>
    <scope>NUCLEOTIDE SEQUENCE [LARGE SCALE GENOMIC DNA]</scope>
    <source>
        <strain evidence="1 2">DSM 45554</strain>
    </source>
</reference>
<proteinExistence type="predicted"/>
<evidence type="ECO:0000313" key="1">
    <source>
        <dbReference type="EMBL" id="MDR7382977.1"/>
    </source>
</evidence>
<accession>A0ABU2CNR4</accession>
<comment type="caution">
    <text evidence="1">The sequence shown here is derived from an EMBL/GenBank/DDBJ whole genome shotgun (WGS) entry which is preliminary data.</text>
</comment>
<sequence length="48" mass="5175">MGLSGSVAARFAPVVRRAHTGRRVANPGRGHDVGQLKPPTTTNYLMSW</sequence>
<evidence type="ECO:0000313" key="2">
    <source>
        <dbReference type="Proteomes" id="UP001183585"/>
    </source>
</evidence>
<dbReference type="EMBL" id="JAVDYE010000001">
    <property type="protein sequence ID" value="MDR7382977.1"/>
    <property type="molecule type" value="Genomic_DNA"/>
</dbReference>
<name>A0ABU2CNR4_9MICO</name>
<gene>
    <name evidence="1" type="ORF">J2S48_002492</name>
</gene>
<protein>
    <submittedName>
        <fullName evidence="1">Uncharacterized protein</fullName>
    </submittedName>
</protein>
<keyword evidence="2" id="KW-1185">Reference proteome</keyword>
<dbReference type="Proteomes" id="UP001183585">
    <property type="component" value="Unassembled WGS sequence"/>
</dbReference>